<dbReference type="Proteomes" id="UP000887574">
    <property type="component" value="Unplaced"/>
</dbReference>
<reference evidence="2" key="1">
    <citation type="submission" date="2022-11" db="UniProtKB">
        <authorList>
            <consortium name="WormBaseParasite"/>
        </authorList>
    </citation>
    <scope>IDENTIFICATION</scope>
</reference>
<dbReference type="WBParaSite" id="jg655">
    <property type="protein sequence ID" value="jg655"/>
    <property type="gene ID" value="jg655"/>
</dbReference>
<name>A0A915EGV6_9BILA</name>
<evidence type="ECO:0000313" key="2">
    <source>
        <dbReference type="WBParaSite" id="jg655"/>
    </source>
</evidence>
<protein>
    <submittedName>
        <fullName evidence="2">Glucuronosyltransferase</fullName>
    </submittedName>
</protein>
<accession>A0A915EGV6</accession>
<sequence length="136" mass="15478">MICIPFFADQRFNSAVMEYMGVGLWNQHSKFADTFAKQLDQLLEHGESNKYYQKIMQVAKAIHNSPPQQKTFLDAVNKIIEEDYSECTNLPLSEKAAAAVFLAARHSPPPLPLFFCVFKYARITRLSDGLKNNSKC</sequence>
<keyword evidence="1" id="KW-1185">Reference proteome</keyword>
<organism evidence="1 2">
    <name type="scientific">Ditylenchus dipsaci</name>
    <dbReference type="NCBI Taxonomy" id="166011"/>
    <lineage>
        <taxon>Eukaryota</taxon>
        <taxon>Metazoa</taxon>
        <taxon>Ecdysozoa</taxon>
        <taxon>Nematoda</taxon>
        <taxon>Chromadorea</taxon>
        <taxon>Rhabditida</taxon>
        <taxon>Tylenchina</taxon>
        <taxon>Tylenchomorpha</taxon>
        <taxon>Sphaerularioidea</taxon>
        <taxon>Anguinidae</taxon>
        <taxon>Anguininae</taxon>
        <taxon>Ditylenchus</taxon>
    </lineage>
</organism>
<proteinExistence type="predicted"/>
<dbReference type="Gene3D" id="3.40.50.2000">
    <property type="entry name" value="Glycogen Phosphorylase B"/>
    <property type="match status" value="1"/>
</dbReference>
<evidence type="ECO:0000313" key="1">
    <source>
        <dbReference type="Proteomes" id="UP000887574"/>
    </source>
</evidence>
<dbReference type="SUPFAM" id="SSF53756">
    <property type="entry name" value="UDP-Glycosyltransferase/glycogen phosphorylase"/>
    <property type="match status" value="1"/>
</dbReference>
<dbReference type="AlphaFoldDB" id="A0A915EGV6"/>